<evidence type="ECO:0000313" key="2">
    <source>
        <dbReference type="EMBL" id="RIA75920.1"/>
    </source>
</evidence>
<dbReference type="AlphaFoldDB" id="A0A397RNK4"/>
<evidence type="ECO:0000256" key="1">
    <source>
        <dbReference type="SAM" id="SignalP"/>
    </source>
</evidence>
<dbReference type="Gene3D" id="1.10.1370.30">
    <property type="match status" value="1"/>
</dbReference>
<keyword evidence="1" id="KW-0732">Signal</keyword>
<dbReference type="SUPFAM" id="SSF55486">
    <property type="entry name" value="Metalloproteases ('zincins'), catalytic domain"/>
    <property type="match status" value="1"/>
</dbReference>
<feature type="signal peptide" evidence="1">
    <location>
        <begin position="1"/>
        <end position="21"/>
    </location>
</feature>
<name>A0A397RNK4_9MOLU</name>
<sequence>MKKIKQIALLCLIGASAMSLSSCLIRLDANDTRVKKDLTYTWSDEDYNKLHINMQRFSQALKNNNDLELVGSWQAVQRTAYACATYRTIENINYAAGDDSAYEKYLKFQNIVAEVAKWQEALYSDMYESSYRDSFFSGYTKEEIEELINSVKPDKYYEIEEEQEALIKEYNDLAKDEIQLKTSDIYLSLVKNYKEEATLLGYDNYMDYAYKNIYEREYTPSEVLDFTTYVKNHIVPMMLEIAPKVKEAASGLNESEKQKYNTFKTANFNTMKDTFNLYATFIGDSFKTNANYVFNNGYIRYGSENANIDGAFTAYLYMSSLDQPIIYFGPSYTDIMTFVHEFGHYNNFKVNKATNLSYDLAETHSQGNELLFLAWLDKNDESYSDNLMRAIHLSEVYEALTTIVLATMVNDFEYRVYTSSNDLTIADFDTYYKEAGDALGGYDTIMECLYQENNGKQIDYWKLVTIQNPAYYISYAMSKIPSLEIYSIAKEDLAKARNSYKKTYTLDKNLDLTDFLGVLDSAGLYSPFKEEAFTLIEKLK</sequence>
<proteinExistence type="predicted"/>
<protein>
    <submittedName>
        <fullName evidence="2">Peptidase M3-like protein</fullName>
    </submittedName>
</protein>
<accession>A0A397RNK4</accession>
<gene>
    <name evidence="2" type="ORF">EI71_00951</name>
</gene>
<dbReference type="PROSITE" id="PS51257">
    <property type="entry name" value="PROKAR_LIPOPROTEIN"/>
    <property type="match status" value="1"/>
</dbReference>
<reference evidence="2 3" key="1">
    <citation type="submission" date="2018-08" db="EMBL/GenBank/DDBJ databases">
        <title>Genomic Encyclopedia of Archaeal and Bacterial Type Strains, Phase II (KMG-II): from individual species to whole genera.</title>
        <authorList>
            <person name="Goeker M."/>
        </authorList>
    </citation>
    <scope>NUCLEOTIDE SEQUENCE [LARGE SCALE GENOMIC DNA]</scope>
    <source>
        <strain evidence="2 3">ATCC 27112</strain>
    </source>
</reference>
<evidence type="ECO:0000313" key="3">
    <source>
        <dbReference type="Proteomes" id="UP000266506"/>
    </source>
</evidence>
<feature type="chain" id="PRO_5017327037" evidence="1">
    <location>
        <begin position="22"/>
        <end position="540"/>
    </location>
</feature>
<keyword evidence="3" id="KW-1185">Reference proteome</keyword>
<dbReference type="RefSeq" id="WP_119016104.1">
    <property type="nucleotide sequence ID" value="NZ_QXEV01000008.1"/>
</dbReference>
<dbReference type="OrthoDB" id="9762795at2"/>
<organism evidence="2 3">
    <name type="scientific">Anaeroplasma bactoclasticum</name>
    <dbReference type="NCBI Taxonomy" id="2088"/>
    <lineage>
        <taxon>Bacteria</taxon>
        <taxon>Bacillati</taxon>
        <taxon>Mycoplasmatota</taxon>
        <taxon>Mollicutes</taxon>
        <taxon>Anaeroplasmatales</taxon>
        <taxon>Anaeroplasmataceae</taxon>
        <taxon>Anaeroplasma</taxon>
    </lineage>
</organism>
<comment type="caution">
    <text evidence="2">The sequence shown here is derived from an EMBL/GenBank/DDBJ whole genome shotgun (WGS) entry which is preliminary data.</text>
</comment>
<dbReference type="EMBL" id="QXEV01000008">
    <property type="protein sequence ID" value="RIA75920.1"/>
    <property type="molecule type" value="Genomic_DNA"/>
</dbReference>
<dbReference type="Proteomes" id="UP000266506">
    <property type="component" value="Unassembled WGS sequence"/>
</dbReference>
<dbReference type="InParanoid" id="A0A397RNK4"/>